<reference evidence="6 7" key="1">
    <citation type="submission" date="2016-10" db="EMBL/GenBank/DDBJ databases">
        <authorList>
            <person name="Varghese N."/>
            <person name="Submissions S."/>
        </authorList>
    </citation>
    <scope>NUCLEOTIDE SEQUENCE [LARGE SCALE GENOMIC DNA]</scope>
    <source>
        <strain evidence="6 7">DSM 21822</strain>
    </source>
</reference>
<accession>A0A1I4DNR3</accession>
<comment type="function">
    <text evidence="4">Required for flagellar hook formation. May act as a scaffolding protein.</text>
</comment>
<evidence type="ECO:0000256" key="5">
    <source>
        <dbReference type="SAM" id="MobiDB-lite"/>
    </source>
</evidence>
<dbReference type="Proteomes" id="UP000323300">
    <property type="component" value="Unassembled WGS sequence"/>
</dbReference>
<evidence type="ECO:0000256" key="2">
    <source>
        <dbReference type="ARBA" id="ARBA00016013"/>
    </source>
</evidence>
<evidence type="ECO:0000256" key="4">
    <source>
        <dbReference type="ARBA" id="ARBA00024746"/>
    </source>
</evidence>
<evidence type="ECO:0000313" key="7">
    <source>
        <dbReference type="Proteomes" id="UP000323300"/>
    </source>
</evidence>
<keyword evidence="6" id="KW-0282">Flagellum</keyword>
<name>A0A1I4DNR3_9HYPH</name>
<protein>
    <recommendedName>
        <fullName evidence="2">Basal-body rod modification protein FlgD</fullName>
    </recommendedName>
</protein>
<evidence type="ECO:0000256" key="3">
    <source>
        <dbReference type="ARBA" id="ARBA00022795"/>
    </source>
</evidence>
<dbReference type="RefSeq" id="WP_149762570.1">
    <property type="nucleotide sequence ID" value="NZ_BSPE01000023.1"/>
</dbReference>
<evidence type="ECO:0000256" key="1">
    <source>
        <dbReference type="ARBA" id="ARBA00010577"/>
    </source>
</evidence>
<organism evidence="6 7">
    <name type="scientific">Neomesorhizobium albiziae</name>
    <dbReference type="NCBI Taxonomy" id="335020"/>
    <lineage>
        <taxon>Bacteria</taxon>
        <taxon>Pseudomonadati</taxon>
        <taxon>Pseudomonadota</taxon>
        <taxon>Alphaproteobacteria</taxon>
        <taxon>Hyphomicrobiales</taxon>
        <taxon>Phyllobacteriaceae</taxon>
        <taxon>Neomesorhizobium</taxon>
    </lineage>
</organism>
<dbReference type="OrthoDB" id="9785233at2"/>
<keyword evidence="6" id="KW-0966">Cell projection</keyword>
<sequence>MSVSGISYDKPLPNGVKASDQKAKTTVDYDSFLKLLVAQMKNQDPTSPMESTDYVAQLATFSQVEQSVQVNSKLDQMLQASALQQADALIGRHVTSADGQTSGKVTEVKLKADGIVAILEGGKELPITPGVVIKPAAA</sequence>
<evidence type="ECO:0000313" key="6">
    <source>
        <dbReference type="EMBL" id="SFK93611.1"/>
    </source>
</evidence>
<dbReference type="NCBIfam" id="NF004670">
    <property type="entry name" value="PRK06009.1"/>
    <property type="match status" value="1"/>
</dbReference>
<keyword evidence="3" id="KW-1005">Bacterial flagellum biogenesis</keyword>
<dbReference type="Pfam" id="PF03963">
    <property type="entry name" value="FlgD"/>
    <property type="match status" value="1"/>
</dbReference>
<dbReference type="InterPro" id="IPR005648">
    <property type="entry name" value="FlgD"/>
</dbReference>
<gene>
    <name evidence="6" type="ORF">SAMN04488498_11828</name>
</gene>
<dbReference type="GO" id="GO:0044781">
    <property type="term" value="P:bacterial-type flagellum organization"/>
    <property type="evidence" value="ECO:0007669"/>
    <property type="project" value="UniProtKB-KW"/>
</dbReference>
<dbReference type="EMBL" id="FOSL01000018">
    <property type="protein sequence ID" value="SFK93611.1"/>
    <property type="molecule type" value="Genomic_DNA"/>
</dbReference>
<keyword evidence="7" id="KW-1185">Reference proteome</keyword>
<proteinExistence type="inferred from homology"/>
<dbReference type="AlphaFoldDB" id="A0A1I4DNR3"/>
<keyword evidence="6" id="KW-0969">Cilium</keyword>
<feature type="region of interest" description="Disordered" evidence="5">
    <location>
        <begin position="1"/>
        <end position="21"/>
    </location>
</feature>
<comment type="similarity">
    <text evidence="1">Belongs to the FlgD family.</text>
</comment>